<dbReference type="Pfam" id="PF04326">
    <property type="entry name" value="SLFN_AlbA_2"/>
    <property type="match status" value="1"/>
</dbReference>
<evidence type="ECO:0000259" key="1">
    <source>
        <dbReference type="Pfam" id="PF04326"/>
    </source>
</evidence>
<organism evidence="2 3">
    <name type="scientific">Corynebacterium oculi</name>
    <dbReference type="NCBI Taxonomy" id="1544416"/>
    <lineage>
        <taxon>Bacteria</taxon>
        <taxon>Bacillati</taxon>
        <taxon>Actinomycetota</taxon>
        <taxon>Actinomycetes</taxon>
        <taxon>Mycobacteriales</taxon>
        <taxon>Corynebacteriaceae</taxon>
        <taxon>Corynebacterium</taxon>
    </lineage>
</organism>
<dbReference type="STRING" id="1544416.Cocul_01195"/>
<keyword evidence="3" id="KW-1185">Reference proteome</keyword>
<dbReference type="Proteomes" id="UP000050517">
    <property type="component" value="Unassembled WGS sequence"/>
</dbReference>
<proteinExistence type="predicted"/>
<sequence length="95" mass="10330">MRDWGDDFTLIEAKAAAGGLPENLPETICAFANMPQGGTVFLGVDQRTNFEAVGVSEPPEMVQGLLSQARNMEAGYVVRDGGQGNRSTRYRRIKP</sequence>
<feature type="domain" description="Schlafen AlbA-2" evidence="1">
    <location>
        <begin position="11"/>
        <end position="61"/>
    </location>
</feature>
<dbReference type="AlphaFoldDB" id="A0A0N8VZN5"/>
<name>A0A0N8VZN5_9CORY</name>
<evidence type="ECO:0000313" key="2">
    <source>
        <dbReference type="EMBL" id="KQB84394.1"/>
    </source>
</evidence>
<comment type="caution">
    <text evidence="2">The sequence shown here is derived from an EMBL/GenBank/DDBJ whole genome shotgun (WGS) entry which is preliminary data.</text>
</comment>
<dbReference type="InterPro" id="IPR007421">
    <property type="entry name" value="Schlafen_AlbA_2_dom"/>
</dbReference>
<dbReference type="InterPro" id="IPR038461">
    <property type="entry name" value="Schlafen_AlbA_2_dom_sf"/>
</dbReference>
<gene>
    <name evidence="2" type="ORF">Cocul_01195</name>
</gene>
<evidence type="ECO:0000313" key="3">
    <source>
        <dbReference type="Proteomes" id="UP000050517"/>
    </source>
</evidence>
<dbReference type="EMBL" id="LKST01000002">
    <property type="protein sequence ID" value="KQB84394.1"/>
    <property type="molecule type" value="Genomic_DNA"/>
</dbReference>
<dbReference type="Gene3D" id="3.30.950.30">
    <property type="entry name" value="Schlafen, AAA domain"/>
    <property type="match status" value="1"/>
</dbReference>
<protein>
    <submittedName>
        <fullName evidence="2">Divergent AAA domain protein</fullName>
    </submittedName>
</protein>
<accession>A0A0N8VZN5</accession>
<reference evidence="2 3" key="1">
    <citation type="submission" date="2015-10" db="EMBL/GenBank/DDBJ databases">
        <title>Corynebacteirum lowii and Corynebacterium oculi species nova, derived from human clinical disease and and emended description of Corynebacterium mastiditis.</title>
        <authorList>
            <person name="Bernard K."/>
            <person name="Pacheco A.L."/>
            <person name="Mcdougall C."/>
            <person name="Burtx T."/>
            <person name="Weibe D."/>
            <person name="Tyler S."/>
            <person name="Olson A.B."/>
            <person name="Cnockaert M."/>
            <person name="Eguchi H."/>
            <person name="Kuwahara T."/>
            <person name="Nakayama-Imaohji H."/>
            <person name="Boudewijins M."/>
            <person name="Van Hoecke F."/>
            <person name="Bernier A.-M."/>
            <person name="Vandamme P."/>
        </authorList>
    </citation>
    <scope>NUCLEOTIDE SEQUENCE [LARGE SCALE GENOMIC DNA]</scope>
    <source>
        <strain evidence="2 3">NML 130210</strain>
    </source>
</reference>
<dbReference type="PATRIC" id="fig|1544416.3.peg.1199"/>